<keyword evidence="9" id="KW-0614">Plasmid</keyword>
<organism evidence="9 10">
    <name type="scientific">Pseudomonas amygdali pv. lachrymans str. M301315</name>
    <dbReference type="NCBI Taxonomy" id="629260"/>
    <lineage>
        <taxon>Bacteria</taxon>
        <taxon>Pseudomonadati</taxon>
        <taxon>Pseudomonadota</taxon>
        <taxon>Gammaproteobacteria</taxon>
        <taxon>Pseudomonadales</taxon>
        <taxon>Pseudomonadaceae</taxon>
        <taxon>Pseudomonas</taxon>
        <taxon>Pseudomonas amygdali</taxon>
    </lineage>
</organism>
<dbReference type="InterPro" id="IPR018076">
    <property type="entry name" value="T2SS_GspF_dom"/>
</dbReference>
<comment type="similarity">
    <text evidence="2">Belongs to the GSP F family.</text>
</comment>
<dbReference type="GO" id="GO:0005886">
    <property type="term" value="C:plasma membrane"/>
    <property type="evidence" value="ECO:0007669"/>
    <property type="project" value="UniProtKB-SubCell"/>
</dbReference>
<dbReference type="PANTHER" id="PTHR30012:SF0">
    <property type="entry name" value="TYPE II SECRETION SYSTEM PROTEIN F-RELATED"/>
    <property type="match status" value="1"/>
</dbReference>
<dbReference type="Gene3D" id="1.20.81.30">
    <property type="entry name" value="Type II secretion system (T2SS), domain F"/>
    <property type="match status" value="2"/>
</dbReference>
<evidence type="ECO:0000256" key="4">
    <source>
        <dbReference type="ARBA" id="ARBA00022692"/>
    </source>
</evidence>
<dbReference type="RefSeq" id="WP_005742424.1">
    <property type="nucleotide sequence ID" value="NZ_CP031226.1"/>
</dbReference>
<evidence type="ECO:0000313" key="10">
    <source>
        <dbReference type="Proteomes" id="UP000006426"/>
    </source>
</evidence>
<evidence type="ECO:0000259" key="8">
    <source>
        <dbReference type="Pfam" id="PF00482"/>
    </source>
</evidence>
<keyword evidence="4 7" id="KW-0812">Transmembrane</keyword>
<reference evidence="9 10" key="1">
    <citation type="journal article" date="2011" name="PLoS Pathog.">
        <title>Dynamic evolution of pathogenicity revealed by sequencing and comparative genomics of 19 Pseudomonas syringae isolates.</title>
        <authorList>
            <person name="Baltrus D.A."/>
            <person name="Nishimura M.T."/>
            <person name="Romanchuk A."/>
            <person name="Chang J.H."/>
            <person name="Mukhtar M.S."/>
            <person name="Cherkis K."/>
            <person name="Roach J."/>
            <person name="Grant S.R."/>
            <person name="Jones C.D."/>
            <person name="Dangl J.L."/>
        </authorList>
    </citation>
    <scope>NUCLEOTIDE SEQUENCE [LARGE SCALE GENOMIC DNA]</scope>
    <source>
        <strain evidence="9 10">M301315</strain>
    </source>
</reference>
<dbReference type="PANTHER" id="PTHR30012">
    <property type="entry name" value="GENERAL SECRETION PATHWAY PROTEIN"/>
    <property type="match status" value="1"/>
</dbReference>
<sequence length="393" mass="43560">MKTWSVLYEDPIKRKVTSLDVICDTQREAEQKVRRKGRILSIKRKRTFTIIKQALTQDERQMFLQRLGTMLECRMGASAALTLIERTFKGNIRAVAGKMLRLVEQGDDIPTAMENIGQSDFPRQMTALVKAGSKAGNTGKALLHAAEFEMEIDAVKRNNVWAMWFSVIGFLFAALTIFTTKYYFAPKILGSELIKMAGDKVDTKGALMLLDFSVVLMGVFGGAFILLLLLGTFGRLVLPSQSDKIVVRIPFYKDLVLSRNNYITLYGLSLLVGSGVPMEQSLTLSAEGTPKGLMKDDLLNAVKAVKQGKNWAEAMRYLHPTDRAALASVQDRDQAGRSLKALSDQYRTIYGQRVKATTPILMLFSASFLTLAGLILYKLGVEPILQVAAKGAM</sequence>
<feature type="domain" description="Type II secretion system protein GspF" evidence="8">
    <location>
        <begin position="63"/>
        <end position="178"/>
    </location>
</feature>
<evidence type="ECO:0000256" key="6">
    <source>
        <dbReference type="ARBA" id="ARBA00023136"/>
    </source>
</evidence>
<dbReference type="Pfam" id="PF00482">
    <property type="entry name" value="T2SSF"/>
    <property type="match status" value="2"/>
</dbReference>
<dbReference type="AlphaFoldDB" id="A0AAD0M3Z8"/>
<name>A0AAD0M3Z8_PSEAV</name>
<evidence type="ECO:0000256" key="7">
    <source>
        <dbReference type="SAM" id="Phobius"/>
    </source>
</evidence>
<geneLocation type="plasmid" evidence="10">
    <name>pmppla107</name>
</geneLocation>
<evidence type="ECO:0000313" key="9">
    <source>
        <dbReference type="EMBL" id="AXH59404.1"/>
    </source>
</evidence>
<feature type="transmembrane region" description="Helical" evidence="7">
    <location>
        <begin position="356"/>
        <end position="377"/>
    </location>
</feature>
<dbReference type="InterPro" id="IPR042094">
    <property type="entry name" value="T2SS_GspF_sf"/>
</dbReference>
<dbReference type="Proteomes" id="UP000006426">
    <property type="component" value="Plasmid pmppla107"/>
</dbReference>
<comment type="subcellular location">
    <subcellularLocation>
        <location evidence="1">Cell membrane</location>
        <topology evidence="1">Multi-pass membrane protein</topology>
    </subcellularLocation>
</comment>
<accession>A0AAD0M3Z8</accession>
<keyword evidence="6 7" id="KW-0472">Membrane</keyword>
<dbReference type="EMBL" id="CP031226">
    <property type="protein sequence ID" value="AXH59404.1"/>
    <property type="molecule type" value="Genomic_DNA"/>
</dbReference>
<evidence type="ECO:0000256" key="5">
    <source>
        <dbReference type="ARBA" id="ARBA00022989"/>
    </source>
</evidence>
<gene>
    <name evidence="9" type="ORF">PLA107_029705</name>
</gene>
<keyword evidence="5 7" id="KW-1133">Transmembrane helix</keyword>
<evidence type="ECO:0000256" key="2">
    <source>
        <dbReference type="ARBA" id="ARBA00005745"/>
    </source>
</evidence>
<feature type="domain" description="Type II secretion system protein GspF" evidence="8">
    <location>
        <begin position="268"/>
        <end position="376"/>
    </location>
</feature>
<proteinExistence type="inferred from homology"/>
<keyword evidence="3" id="KW-1003">Cell membrane</keyword>
<evidence type="ECO:0000256" key="1">
    <source>
        <dbReference type="ARBA" id="ARBA00004651"/>
    </source>
</evidence>
<dbReference type="GeneID" id="39474181"/>
<feature type="transmembrane region" description="Helical" evidence="7">
    <location>
        <begin position="160"/>
        <end position="185"/>
    </location>
</feature>
<dbReference type="InterPro" id="IPR003004">
    <property type="entry name" value="GspF/PilC"/>
</dbReference>
<evidence type="ECO:0000256" key="3">
    <source>
        <dbReference type="ARBA" id="ARBA00022475"/>
    </source>
</evidence>
<feature type="transmembrane region" description="Helical" evidence="7">
    <location>
        <begin position="205"/>
        <end position="230"/>
    </location>
</feature>
<protein>
    <submittedName>
        <fullName evidence="9">Type II secretion system F domain protein</fullName>
    </submittedName>
</protein>